<dbReference type="GO" id="GO:0016020">
    <property type="term" value="C:membrane"/>
    <property type="evidence" value="ECO:0007669"/>
    <property type="project" value="UniProtKB-SubCell"/>
</dbReference>
<protein>
    <submittedName>
        <fullName evidence="9">MFS general substrate transporter</fullName>
    </submittedName>
</protein>
<sequence length="479" mass="52185">MSEHTTDLNNEIVDEHSTLLTKETKKPTPLPKLQIFVLLLCQLSEPITSQCILPFITQLIRELDVTGGDEANVGYYAGLIISLFFLTESIFVMQWSRLSDHIGRKPVMVAGLLGLSISMICFGLSKTFWSLVVSRCLAGALNGNIGVIKSMMSEITDPTNIAQGFALMPVVWSVGSTIGPLIGGTLARPYDRFSLFHTAFWQKYPYFLPCAFAAAFSAVVCIFIVFLLDETVTRQPPRTVGDSSAVESNTDSAESAEQTAQEAPVPLRELLTHPVILSVSVYSLLAILEIAMLALFPVFYSSTIEYGGLGLSPSTIGIILGAFGLVNGLFQFLFFSKIISRWGVKALLMTAMTAFMPLFAMFPLIHYMAWQWGMTPIVWVGIALQIAIAIVMDMAYGCVFIYLSAAAPNRRSLGATNGMAQTVVSIVRAVGPAVSTSLFAVSVKHNLLGGYAVYLILIVLSGMSLFVVVRMPKKPWGRD</sequence>
<keyword evidence="5 7" id="KW-0472">Membrane</keyword>
<keyword evidence="3 7" id="KW-0812">Transmembrane</keyword>
<feature type="transmembrane region" description="Helical" evidence="7">
    <location>
        <begin position="423"/>
        <end position="442"/>
    </location>
</feature>
<evidence type="ECO:0000256" key="2">
    <source>
        <dbReference type="ARBA" id="ARBA00022448"/>
    </source>
</evidence>
<dbReference type="CDD" id="cd17330">
    <property type="entry name" value="MFS_SLC46_TetA_like"/>
    <property type="match status" value="1"/>
</dbReference>
<gene>
    <name evidence="9" type="ORF">FIBSPDRAFT_822947</name>
</gene>
<organism evidence="9 10">
    <name type="scientific">Athelia psychrophila</name>
    <dbReference type="NCBI Taxonomy" id="1759441"/>
    <lineage>
        <taxon>Eukaryota</taxon>
        <taxon>Fungi</taxon>
        <taxon>Dikarya</taxon>
        <taxon>Basidiomycota</taxon>
        <taxon>Agaricomycotina</taxon>
        <taxon>Agaricomycetes</taxon>
        <taxon>Agaricomycetidae</taxon>
        <taxon>Atheliales</taxon>
        <taxon>Atheliaceae</taxon>
        <taxon>Athelia</taxon>
    </lineage>
</organism>
<feature type="transmembrane region" description="Helical" evidence="7">
    <location>
        <begin position="107"/>
        <end position="125"/>
    </location>
</feature>
<feature type="transmembrane region" description="Helical" evidence="7">
    <location>
        <begin position="73"/>
        <end position="95"/>
    </location>
</feature>
<feature type="transmembrane region" description="Helical" evidence="7">
    <location>
        <begin position="316"/>
        <end position="335"/>
    </location>
</feature>
<dbReference type="GO" id="GO:0022857">
    <property type="term" value="F:transmembrane transporter activity"/>
    <property type="evidence" value="ECO:0007669"/>
    <property type="project" value="InterPro"/>
</dbReference>
<dbReference type="PANTHER" id="PTHR23504:SF15">
    <property type="entry name" value="MAJOR FACILITATOR SUPERFAMILY (MFS) PROFILE DOMAIN-CONTAINING PROTEIN"/>
    <property type="match status" value="1"/>
</dbReference>
<proteinExistence type="predicted"/>
<dbReference type="EMBL" id="KV417530">
    <property type="protein sequence ID" value="KZP23803.1"/>
    <property type="molecule type" value="Genomic_DNA"/>
</dbReference>
<comment type="subcellular location">
    <subcellularLocation>
        <location evidence="1">Membrane</location>
        <topology evidence="1">Multi-pass membrane protein</topology>
    </subcellularLocation>
</comment>
<dbReference type="OrthoDB" id="419616at2759"/>
<dbReference type="PANTHER" id="PTHR23504">
    <property type="entry name" value="MAJOR FACILITATOR SUPERFAMILY DOMAIN-CONTAINING PROTEIN 10"/>
    <property type="match status" value="1"/>
</dbReference>
<evidence type="ECO:0000313" key="9">
    <source>
        <dbReference type="EMBL" id="KZP23803.1"/>
    </source>
</evidence>
<evidence type="ECO:0000256" key="3">
    <source>
        <dbReference type="ARBA" id="ARBA00022692"/>
    </source>
</evidence>
<dbReference type="Proteomes" id="UP000076532">
    <property type="component" value="Unassembled WGS sequence"/>
</dbReference>
<evidence type="ECO:0000259" key="8">
    <source>
        <dbReference type="PROSITE" id="PS50850"/>
    </source>
</evidence>
<evidence type="ECO:0000313" key="10">
    <source>
        <dbReference type="Proteomes" id="UP000076532"/>
    </source>
</evidence>
<dbReference type="Pfam" id="PF07690">
    <property type="entry name" value="MFS_1"/>
    <property type="match status" value="1"/>
</dbReference>
<feature type="region of interest" description="Disordered" evidence="6">
    <location>
        <begin position="238"/>
        <end position="258"/>
    </location>
</feature>
<evidence type="ECO:0000256" key="1">
    <source>
        <dbReference type="ARBA" id="ARBA00004141"/>
    </source>
</evidence>
<keyword evidence="10" id="KW-1185">Reference proteome</keyword>
<evidence type="ECO:0000256" key="6">
    <source>
        <dbReference type="SAM" id="MobiDB-lite"/>
    </source>
</evidence>
<feature type="transmembrane region" description="Helical" evidence="7">
    <location>
        <begin position="448"/>
        <end position="469"/>
    </location>
</feature>
<reference evidence="9 10" key="1">
    <citation type="journal article" date="2016" name="Mol. Biol. Evol.">
        <title>Comparative Genomics of Early-Diverging Mushroom-Forming Fungi Provides Insights into the Origins of Lignocellulose Decay Capabilities.</title>
        <authorList>
            <person name="Nagy L.G."/>
            <person name="Riley R."/>
            <person name="Tritt A."/>
            <person name="Adam C."/>
            <person name="Daum C."/>
            <person name="Floudas D."/>
            <person name="Sun H."/>
            <person name="Yadav J.S."/>
            <person name="Pangilinan J."/>
            <person name="Larsson K.H."/>
            <person name="Matsuura K."/>
            <person name="Barry K."/>
            <person name="Labutti K."/>
            <person name="Kuo R."/>
            <person name="Ohm R.A."/>
            <person name="Bhattacharya S.S."/>
            <person name="Shirouzu T."/>
            <person name="Yoshinaga Y."/>
            <person name="Martin F.M."/>
            <person name="Grigoriev I.V."/>
            <person name="Hibbett D.S."/>
        </authorList>
    </citation>
    <scope>NUCLEOTIDE SEQUENCE [LARGE SCALE GENOMIC DNA]</scope>
    <source>
        <strain evidence="9 10">CBS 109695</strain>
    </source>
</reference>
<feature type="compositionally biased region" description="Polar residues" evidence="6">
    <location>
        <begin position="238"/>
        <end position="251"/>
    </location>
</feature>
<dbReference type="AlphaFoldDB" id="A0A166MAL7"/>
<feature type="transmembrane region" description="Helical" evidence="7">
    <location>
        <begin position="275"/>
        <end position="296"/>
    </location>
</feature>
<dbReference type="PRINTS" id="PR01035">
    <property type="entry name" value="TCRTETA"/>
</dbReference>
<feature type="transmembrane region" description="Helical" evidence="7">
    <location>
        <begin position="164"/>
        <end position="186"/>
    </location>
</feature>
<keyword evidence="4 7" id="KW-1133">Transmembrane helix</keyword>
<feature type="domain" description="Major facilitator superfamily (MFS) profile" evidence="8">
    <location>
        <begin position="34"/>
        <end position="473"/>
    </location>
</feature>
<evidence type="ECO:0000256" key="4">
    <source>
        <dbReference type="ARBA" id="ARBA00022989"/>
    </source>
</evidence>
<dbReference type="InterPro" id="IPR036259">
    <property type="entry name" value="MFS_trans_sf"/>
</dbReference>
<feature type="transmembrane region" description="Helical" evidence="7">
    <location>
        <begin position="206"/>
        <end position="228"/>
    </location>
</feature>
<evidence type="ECO:0000256" key="5">
    <source>
        <dbReference type="ARBA" id="ARBA00023136"/>
    </source>
</evidence>
<dbReference type="InterPro" id="IPR001958">
    <property type="entry name" value="Tet-R_TetA/multi-R_MdtG-like"/>
</dbReference>
<dbReference type="InterPro" id="IPR011701">
    <property type="entry name" value="MFS"/>
</dbReference>
<feature type="transmembrane region" description="Helical" evidence="7">
    <location>
        <begin position="347"/>
        <end position="370"/>
    </location>
</feature>
<dbReference type="InterPro" id="IPR020846">
    <property type="entry name" value="MFS_dom"/>
</dbReference>
<keyword evidence="2" id="KW-0813">Transport</keyword>
<evidence type="ECO:0000256" key="7">
    <source>
        <dbReference type="SAM" id="Phobius"/>
    </source>
</evidence>
<accession>A0A166MAL7</accession>
<dbReference type="Gene3D" id="1.20.1250.20">
    <property type="entry name" value="MFS general substrate transporter like domains"/>
    <property type="match status" value="1"/>
</dbReference>
<feature type="transmembrane region" description="Helical" evidence="7">
    <location>
        <begin position="376"/>
        <end position="403"/>
    </location>
</feature>
<dbReference type="SUPFAM" id="SSF103473">
    <property type="entry name" value="MFS general substrate transporter"/>
    <property type="match status" value="1"/>
</dbReference>
<dbReference type="PROSITE" id="PS50850">
    <property type="entry name" value="MFS"/>
    <property type="match status" value="1"/>
</dbReference>
<name>A0A166MAL7_9AGAM</name>